<comment type="caution">
    <text evidence="1">The sequence shown here is derived from an EMBL/GenBank/DDBJ whole genome shotgun (WGS) entry which is preliminary data.</text>
</comment>
<reference evidence="1" key="1">
    <citation type="journal article" date="2015" name="Nature">
        <title>Complex archaea that bridge the gap between prokaryotes and eukaryotes.</title>
        <authorList>
            <person name="Spang A."/>
            <person name="Saw J.H."/>
            <person name="Jorgensen S.L."/>
            <person name="Zaremba-Niedzwiedzka K."/>
            <person name="Martijn J."/>
            <person name="Lind A.E."/>
            <person name="van Eijk R."/>
            <person name="Schleper C."/>
            <person name="Guy L."/>
            <person name="Ettema T.J."/>
        </authorList>
    </citation>
    <scope>NUCLEOTIDE SEQUENCE</scope>
</reference>
<sequence length="297" mass="31383">TTVLLGDTVEVPVWVLHEGAAETKELYAAIGTKGIIFNEHLVGRKLVSFRQDAGPTSYVENVSIRIPTGTTPGVYDVYAKVLGTSPLEISPVAHDVLEIRAAPEQFILTVLQEPAVGQVTIRPDKAAYDRLDVVQLRAEVYQWALTTHEFDRWEINGSPSTTNPSSVIMMRDSEAVVFYRQKAAAPAPAPTPAPPPAPAPTTISFRIMPTFPTDAMRLKTVWGVAFRGGGKTYGNARGNTPAGSSITISGVPAGVSGTLVALLAGGVGPPIGPIGSGTFTPVDGRAYRFNMTSGGLS</sequence>
<name>A0A0F8ZM57_9ZZZZ</name>
<dbReference type="AlphaFoldDB" id="A0A0F8ZM57"/>
<protein>
    <submittedName>
        <fullName evidence="1">Uncharacterized protein</fullName>
    </submittedName>
</protein>
<accession>A0A0F8ZM57</accession>
<proteinExistence type="predicted"/>
<evidence type="ECO:0000313" key="1">
    <source>
        <dbReference type="EMBL" id="KKK87125.1"/>
    </source>
</evidence>
<feature type="non-terminal residue" evidence="1">
    <location>
        <position position="1"/>
    </location>
</feature>
<dbReference type="EMBL" id="LAZR01050543">
    <property type="protein sequence ID" value="KKK87125.1"/>
    <property type="molecule type" value="Genomic_DNA"/>
</dbReference>
<gene>
    <name evidence="1" type="ORF">LCGC14_2756360</name>
</gene>
<organism evidence="1">
    <name type="scientific">marine sediment metagenome</name>
    <dbReference type="NCBI Taxonomy" id="412755"/>
    <lineage>
        <taxon>unclassified sequences</taxon>
        <taxon>metagenomes</taxon>
        <taxon>ecological metagenomes</taxon>
    </lineage>
</organism>